<evidence type="ECO:0000256" key="3">
    <source>
        <dbReference type="ARBA" id="ARBA00023143"/>
    </source>
</evidence>
<evidence type="ECO:0000256" key="4">
    <source>
        <dbReference type="RuleBase" id="RU362073"/>
    </source>
</evidence>
<dbReference type="GO" id="GO:0005576">
    <property type="term" value="C:extracellular region"/>
    <property type="evidence" value="ECO:0007669"/>
    <property type="project" value="UniProtKB-SubCell"/>
</dbReference>
<protein>
    <recommendedName>
        <fullName evidence="2 4">Flagellin</fullName>
    </recommendedName>
</protein>
<keyword evidence="7" id="KW-0966">Cell projection</keyword>
<dbReference type="InterPro" id="IPR046358">
    <property type="entry name" value="Flagellin_C"/>
</dbReference>
<evidence type="ECO:0000256" key="2">
    <source>
        <dbReference type="ARBA" id="ARBA00020110"/>
    </source>
</evidence>
<accession>A0A941CPQ1</accession>
<evidence type="ECO:0000313" key="7">
    <source>
        <dbReference type="EMBL" id="MBR0575972.1"/>
    </source>
</evidence>
<keyword evidence="3 4" id="KW-0975">Bacterial flagellum</keyword>
<comment type="similarity">
    <text evidence="1 4">Belongs to the bacterial flagellin family.</text>
</comment>
<feature type="domain" description="Flagellin N-terminal" evidence="5">
    <location>
        <begin position="3"/>
        <end position="138"/>
    </location>
</feature>
<comment type="caution">
    <text evidence="7">The sequence shown here is derived from an EMBL/GenBank/DDBJ whole genome shotgun (WGS) entry which is preliminary data.</text>
</comment>
<feature type="domain" description="Flagellin C-terminal" evidence="6">
    <location>
        <begin position="277"/>
        <end position="361"/>
    </location>
</feature>
<keyword evidence="8" id="KW-1185">Reference proteome</keyword>
<dbReference type="Gene3D" id="1.20.1330.10">
    <property type="entry name" value="f41 fragment of flagellin, N-terminal domain"/>
    <property type="match status" value="1"/>
</dbReference>
<evidence type="ECO:0000259" key="5">
    <source>
        <dbReference type="Pfam" id="PF00669"/>
    </source>
</evidence>
<dbReference type="GO" id="GO:0005198">
    <property type="term" value="F:structural molecule activity"/>
    <property type="evidence" value="ECO:0007669"/>
    <property type="project" value="UniProtKB-UniRule"/>
</dbReference>
<dbReference type="InterPro" id="IPR001029">
    <property type="entry name" value="Flagellin_N"/>
</dbReference>
<sequence>MRINNNIAAMNTYSRLSSAQANQAKSLEKLSSGLRINKAGDDAAGLAISEKMRGQISGLNQAAKNAQDGISLIQTAEGGLNETHSILQRMRELAVQSSNDTNTDNDRKEIDKEIQQLSSEIDRIANTTQFNKQTLLGGGLGAAVKQNTGDTTVLAKAGVAKVSSSGAAADTYTITSGAAGKLTMTNSLGTKTQTIDNVAGAQTLNFSDFGVSIETNAAYAADGATGAVAVAGGSLKFQIGANAGQDMTLNIGNMSAAGLNVAGIDLKTQAGASAAITTLDTAIETVSAERSKLGATQNRLDHTINNLTTTSENLTAAESRIRDVDMAKEMMNFTKNNILNQASTAMLAQANQMPQGVLQLLG</sequence>
<organism evidence="7 8">
    <name type="scientific">Proteiniclasticum sediminis</name>
    <dbReference type="NCBI Taxonomy" id="2804028"/>
    <lineage>
        <taxon>Bacteria</taxon>
        <taxon>Bacillati</taxon>
        <taxon>Bacillota</taxon>
        <taxon>Clostridia</taxon>
        <taxon>Eubacteriales</taxon>
        <taxon>Clostridiaceae</taxon>
        <taxon>Proteiniclasticum</taxon>
    </lineage>
</organism>
<dbReference type="AlphaFoldDB" id="A0A941CPQ1"/>
<keyword evidence="7" id="KW-0969">Cilium</keyword>
<keyword evidence="4" id="KW-0964">Secreted</keyword>
<dbReference type="Gene3D" id="3.30.70.2120">
    <property type="match status" value="1"/>
</dbReference>
<dbReference type="PRINTS" id="PR00207">
    <property type="entry name" value="FLAGELLIN"/>
</dbReference>
<dbReference type="Pfam" id="PF00700">
    <property type="entry name" value="Flagellin_C"/>
    <property type="match status" value="1"/>
</dbReference>
<dbReference type="Gene3D" id="6.10.10.10">
    <property type="entry name" value="Flagellar export chaperone, C-terminal domain"/>
    <property type="match status" value="1"/>
</dbReference>
<comment type="subcellular location">
    <subcellularLocation>
        <location evidence="4">Secreted</location>
    </subcellularLocation>
    <subcellularLocation>
        <location evidence="4">Bacterial flagellum</location>
    </subcellularLocation>
</comment>
<dbReference type="Pfam" id="PF00669">
    <property type="entry name" value="Flagellin_N"/>
    <property type="match status" value="1"/>
</dbReference>
<keyword evidence="7" id="KW-0282">Flagellum</keyword>
<comment type="function">
    <text evidence="4">Flagellin is the subunit protein which polymerizes to form the filaments of bacterial flagella.</text>
</comment>
<gene>
    <name evidence="7" type="ORF">KCG48_06415</name>
</gene>
<evidence type="ECO:0000256" key="1">
    <source>
        <dbReference type="ARBA" id="ARBA00005709"/>
    </source>
</evidence>
<dbReference type="PANTHER" id="PTHR42792">
    <property type="entry name" value="FLAGELLIN"/>
    <property type="match status" value="1"/>
</dbReference>
<dbReference type="EMBL" id="JAGSCS010000006">
    <property type="protein sequence ID" value="MBR0575972.1"/>
    <property type="molecule type" value="Genomic_DNA"/>
</dbReference>
<dbReference type="Proteomes" id="UP000675379">
    <property type="component" value="Unassembled WGS sequence"/>
</dbReference>
<dbReference type="InterPro" id="IPR001492">
    <property type="entry name" value="Flagellin"/>
</dbReference>
<dbReference type="GO" id="GO:0009288">
    <property type="term" value="C:bacterial-type flagellum"/>
    <property type="evidence" value="ECO:0007669"/>
    <property type="project" value="UniProtKB-SubCell"/>
</dbReference>
<evidence type="ECO:0000259" key="6">
    <source>
        <dbReference type="Pfam" id="PF00700"/>
    </source>
</evidence>
<evidence type="ECO:0000313" key="8">
    <source>
        <dbReference type="Proteomes" id="UP000675379"/>
    </source>
</evidence>
<reference evidence="7" key="1">
    <citation type="submission" date="2021-04" db="EMBL/GenBank/DDBJ databases">
        <title>Proteiniclasticum sedimins sp. nov., an obligate anaerobic bacterium isolated from anaerobic sludge.</title>
        <authorList>
            <person name="Liu J."/>
        </authorList>
    </citation>
    <scope>NUCLEOTIDE SEQUENCE</scope>
    <source>
        <strain evidence="7">BAD-10</strain>
    </source>
</reference>
<dbReference type="PANTHER" id="PTHR42792:SF2">
    <property type="entry name" value="FLAGELLIN"/>
    <property type="match status" value="1"/>
</dbReference>
<proteinExistence type="inferred from homology"/>
<dbReference type="RefSeq" id="WP_211800682.1">
    <property type="nucleotide sequence ID" value="NZ_JAGSCS010000006.1"/>
</dbReference>
<dbReference type="SUPFAM" id="SSF64518">
    <property type="entry name" value="Phase 1 flagellin"/>
    <property type="match status" value="1"/>
</dbReference>
<name>A0A941CPQ1_9CLOT</name>
<dbReference type="InterPro" id="IPR042187">
    <property type="entry name" value="Flagellin_C_sub2"/>
</dbReference>